<dbReference type="InterPro" id="IPR036063">
    <property type="entry name" value="Smr_dom_sf"/>
</dbReference>
<dbReference type="EMBL" id="CR522870">
    <property type="protein sequence ID" value="CAG35895.1"/>
    <property type="molecule type" value="Genomic_DNA"/>
</dbReference>
<organism evidence="2 3">
    <name type="scientific">Desulfotalea psychrophila (strain LSv54 / DSM 12343)</name>
    <dbReference type="NCBI Taxonomy" id="177439"/>
    <lineage>
        <taxon>Bacteria</taxon>
        <taxon>Pseudomonadati</taxon>
        <taxon>Thermodesulfobacteriota</taxon>
        <taxon>Desulfobulbia</taxon>
        <taxon>Desulfobulbales</taxon>
        <taxon>Desulfocapsaceae</taxon>
        <taxon>Desulfotalea</taxon>
    </lineage>
</organism>
<dbReference type="Proteomes" id="UP000000602">
    <property type="component" value="Chromosome"/>
</dbReference>
<dbReference type="STRING" id="177439.DP1166"/>
<proteinExistence type="predicted"/>
<evidence type="ECO:0000313" key="2">
    <source>
        <dbReference type="EMBL" id="CAG35895.1"/>
    </source>
</evidence>
<dbReference type="eggNOG" id="ENOG503374X">
    <property type="taxonomic scope" value="Bacteria"/>
</dbReference>
<dbReference type="InterPro" id="IPR002625">
    <property type="entry name" value="Smr_dom"/>
</dbReference>
<feature type="domain" description="Smr" evidence="1">
    <location>
        <begin position="48"/>
        <end position="95"/>
    </location>
</feature>
<sequence length="147" mass="16651">MLLCDVCGNEIGARIVFCPFCGIKQERELVCKKEYIQRLVNLEHGLPFVEAALKRLDRAVLEAGQQGVTQLTLIHGYGSSGKGGVIREESRKMLDFMWMNGELKKIVFGEDFTKSSGEVRDLIRRYPILGQDRNLNKANRGITLVFF</sequence>
<gene>
    <name evidence="2" type="ordered locus">DP1166</name>
</gene>
<protein>
    <recommendedName>
        <fullName evidence="1">Smr domain-containing protein</fullName>
    </recommendedName>
</protein>
<dbReference type="Gene3D" id="3.30.1370.110">
    <property type="match status" value="1"/>
</dbReference>
<dbReference type="AlphaFoldDB" id="Q6AP29"/>
<accession>Q6AP29</accession>
<keyword evidence="3" id="KW-1185">Reference proteome</keyword>
<dbReference type="HOGENOM" id="CLU_147852_0_0_7"/>
<evidence type="ECO:0000313" key="3">
    <source>
        <dbReference type="Proteomes" id="UP000000602"/>
    </source>
</evidence>
<dbReference type="KEGG" id="dps:DP1166"/>
<name>Q6AP29_DESPS</name>
<evidence type="ECO:0000259" key="1">
    <source>
        <dbReference type="Pfam" id="PF01713"/>
    </source>
</evidence>
<reference evidence="3" key="1">
    <citation type="journal article" date="2004" name="Environ. Microbiol.">
        <title>The genome of Desulfotalea psychrophila, a sulfate-reducing bacterium from permanently cold Arctic sediments.</title>
        <authorList>
            <person name="Rabus R."/>
            <person name="Ruepp A."/>
            <person name="Frickey T."/>
            <person name="Rattei T."/>
            <person name="Fartmann B."/>
            <person name="Stark M."/>
            <person name="Bauer M."/>
            <person name="Zibat A."/>
            <person name="Lombardot T."/>
            <person name="Becker I."/>
            <person name="Amann J."/>
            <person name="Gellner K."/>
            <person name="Teeling H."/>
            <person name="Leuschner W.D."/>
            <person name="Gloeckner F.-O."/>
            <person name="Lupas A.N."/>
            <person name="Amann R."/>
            <person name="Klenk H.-P."/>
        </authorList>
    </citation>
    <scope>NUCLEOTIDE SEQUENCE [LARGE SCALE GENOMIC DNA]</scope>
    <source>
        <strain evidence="3">DSM 12343 / LSv54</strain>
    </source>
</reference>
<dbReference type="OrthoDB" id="5432142at2"/>
<dbReference type="Pfam" id="PF01713">
    <property type="entry name" value="Smr"/>
    <property type="match status" value="1"/>
</dbReference>